<dbReference type="PANTHER" id="PTHR46401">
    <property type="entry name" value="GLYCOSYLTRANSFERASE WBBK-RELATED"/>
    <property type="match status" value="1"/>
</dbReference>
<dbReference type="Proteomes" id="UP000199648">
    <property type="component" value="Unassembled WGS sequence"/>
</dbReference>
<dbReference type="AlphaFoldDB" id="A0A1G5QZN2"/>
<dbReference type="Gene3D" id="3.40.50.2000">
    <property type="entry name" value="Glycogen Phosphorylase B"/>
    <property type="match status" value="2"/>
</dbReference>
<accession>A0A1G5QZN2</accession>
<name>A0A1G5QZN2_9GAMM</name>
<keyword evidence="3" id="KW-0808">Transferase</keyword>
<sequence length="372" mass="41750">MPSTKSIAILGTVGLPAQYGGFETLVENLVHYREHSAASDVLTVYCSSRSYPERTPEYLTARLKYIPLQANGVQSIPYDFLSLVSAVWNRNDVILLLGVSGAIALPLVRLVSSARVVTNIDGKEWRREKWRGLAKKFLRFSERIAVRYSHEVISDNAAIADYVKDTYGVNSHVIAYGGDHAVAVDAVPVDEYSLPDKYAFSVCRIEPENNVHIIVEAFSAQETIALVLVGNWENSDYGRDLRHRYQAFNNLYLLDPIYDLGKLKTLRSKAAVYLHGHSAGGTNPSLVEAMHFGVPIIAFDCDFNRSTTEDRALYFSDVESLRHQIITLDDAVSEKVGKDMVEIAQRRYTWAKVAEQYFALLHDRGEKLKGEK</sequence>
<feature type="domain" description="Glycosyl transferase family 1" evidence="1">
    <location>
        <begin position="196"/>
        <end position="311"/>
    </location>
</feature>
<dbReference type="InterPro" id="IPR015393">
    <property type="entry name" value="DUF1972"/>
</dbReference>
<dbReference type="RefSeq" id="WP_092999079.1">
    <property type="nucleotide sequence ID" value="NZ_FMWD01000014.1"/>
</dbReference>
<feature type="domain" description="DUF1972" evidence="2">
    <location>
        <begin position="5"/>
        <end position="179"/>
    </location>
</feature>
<keyword evidence="4" id="KW-1185">Reference proteome</keyword>
<dbReference type="InterPro" id="IPR001296">
    <property type="entry name" value="Glyco_trans_1"/>
</dbReference>
<dbReference type="EMBL" id="FMWD01000014">
    <property type="protein sequence ID" value="SCZ67273.1"/>
    <property type="molecule type" value="Genomic_DNA"/>
</dbReference>
<dbReference type="Pfam" id="PF00534">
    <property type="entry name" value="Glycos_transf_1"/>
    <property type="match status" value="1"/>
</dbReference>
<reference evidence="3 4" key="1">
    <citation type="submission" date="2016-10" db="EMBL/GenBank/DDBJ databases">
        <authorList>
            <person name="de Groot N.N."/>
        </authorList>
    </citation>
    <scope>NUCLEOTIDE SEQUENCE [LARGE SCALE GENOMIC DNA]</scope>
    <source>
        <strain evidence="3 4">HLD2</strain>
    </source>
</reference>
<dbReference type="GO" id="GO:0016757">
    <property type="term" value="F:glycosyltransferase activity"/>
    <property type="evidence" value="ECO:0007669"/>
    <property type="project" value="InterPro"/>
</dbReference>
<gene>
    <name evidence="3" type="ORF">SAMN03097708_03114</name>
</gene>
<dbReference type="STRING" id="415747.SAMN03097708_03114"/>
<dbReference type="PANTHER" id="PTHR46401:SF8">
    <property type="entry name" value="BLL6006 PROTEIN"/>
    <property type="match status" value="1"/>
</dbReference>
<evidence type="ECO:0000313" key="3">
    <source>
        <dbReference type="EMBL" id="SCZ67273.1"/>
    </source>
</evidence>
<evidence type="ECO:0000313" key="4">
    <source>
        <dbReference type="Proteomes" id="UP000199648"/>
    </source>
</evidence>
<protein>
    <submittedName>
        <fullName evidence="3">Glycosyltransferase involved in cell wall bisynthesis</fullName>
    </submittedName>
</protein>
<evidence type="ECO:0000259" key="1">
    <source>
        <dbReference type="Pfam" id="PF00534"/>
    </source>
</evidence>
<proteinExistence type="predicted"/>
<organism evidence="3 4">
    <name type="scientific">Thiohalomonas denitrificans</name>
    <dbReference type="NCBI Taxonomy" id="415747"/>
    <lineage>
        <taxon>Bacteria</taxon>
        <taxon>Pseudomonadati</taxon>
        <taxon>Pseudomonadota</taxon>
        <taxon>Gammaproteobacteria</taxon>
        <taxon>Thiohalomonadales</taxon>
        <taxon>Thiohalomonadaceae</taxon>
        <taxon>Thiohalomonas</taxon>
    </lineage>
</organism>
<dbReference type="OrthoDB" id="9792269at2"/>
<dbReference type="Pfam" id="PF09314">
    <property type="entry name" value="DUF1972"/>
    <property type="match status" value="1"/>
</dbReference>
<dbReference type="SUPFAM" id="SSF53756">
    <property type="entry name" value="UDP-Glycosyltransferase/glycogen phosphorylase"/>
    <property type="match status" value="1"/>
</dbReference>
<evidence type="ECO:0000259" key="2">
    <source>
        <dbReference type="Pfam" id="PF09314"/>
    </source>
</evidence>